<comment type="similarity">
    <text evidence="2 23">Belongs to the cation transport ATPase (P-type) (TC 3.A.3) family. Type IB subfamily.</text>
</comment>
<keyword evidence="14" id="KW-0460">Magnesium</keyword>
<keyword evidence="15" id="KW-1278">Translocase</keyword>
<dbReference type="InterPro" id="IPR006121">
    <property type="entry name" value="HMA_dom"/>
</dbReference>
<keyword evidence="7" id="KW-0597">Phosphoprotein</keyword>
<name>A0A7C1FSC0_9CHLR</name>
<keyword evidence="11 23" id="KW-0547">Nucleotide-binding</keyword>
<dbReference type="InterPro" id="IPR059000">
    <property type="entry name" value="ATPase_P-type_domA"/>
</dbReference>
<dbReference type="Gene3D" id="3.40.1110.10">
    <property type="entry name" value="Calcium-transporting ATPase, cytoplasmic domain N"/>
    <property type="match status" value="1"/>
</dbReference>
<keyword evidence="19 23" id="KW-0472">Membrane</keyword>
<dbReference type="GO" id="GO:0043682">
    <property type="term" value="F:P-type divalent copper transporter activity"/>
    <property type="evidence" value="ECO:0007669"/>
    <property type="project" value="TreeGrafter"/>
</dbReference>
<evidence type="ECO:0000256" key="13">
    <source>
        <dbReference type="ARBA" id="ARBA00022840"/>
    </source>
</evidence>
<evidence type="ECO:0000256" key="20">
    <source>
        <dbReference type="ARBA" id="ARBA00029719"/>
    </source>
</evidence>
<evidence type="ECO:0000256" key="5">
    <source>
        <dbReference type="ARBA" id="ARBA00022448"/>
    </source>
</evidence>
<organism evidence="26">
    <name type="scientific">Caldilinea aerophila</name>
    <dbReference type="NCBI Taxonomy" id="133453"/>
    <lineage>
        <taxon>Bacteria</taxon>
        <taxon>Bacillati</taxon>
        <taxon>Chloroflexota</taxon>
        <taxon>Caldilineae</taxon>
        <taxon>Caldilineales</taxon>
        <taxon>Caldilineaceae</taxon>
        <taxon>Caldilinea</taxon>
    </lineage>
</organism>
<feature type="region of interest" description="Disordered" evidence="24">
    <location>
        <begin position="540"/>
        <end position="569"/>
    </location>
</feature>
<evidence type="ECO:0000256" key="11">
    <source>
        <dbReference type="ARBA" id="ARBA00022741"/>
    </source>
</evidence>
<evidence type="ECO:0000256" key="8">
    <source>
        <dbReference type="ARBA" id="ARBA00022692"/>
    </source>
</evidence>
<dbReference type="AlphaFoldDB" id="A0A7C1FSC0"/>
<evidence type="ECO:0000256" key="18">
    <source>
        <dbReference type="ARBA" id="ARBA00023065"/>
    </source>
</evidence>
<comment type="subcellular location">
    <subcellularLocation>
        <location evidence="1">Cell membrane</location>
        <topology evidence="1">Multi-pass membrane protein</topology>
    </subcellularLocation>
</comment>
<keyword evidence="6 23" id="KW-1003">Cell membrane</keyword>
<dbReference type="Gene3D" id="3.30.70.100">
    <property type="match status" value="2"/>
</dbReference>
<evidence type="ECO:0000256" key="17">
    <source>
        <dbReference type="ARBA" id="ARBA00023008"/>
    </source>
</evidence>
<reference evidence="26" key="1">
    <citation type="journal article" date="2020" name="mSystems">
        <title>Genome- and Community-Level Interaction Insights into Carbon Utilization and Element Cycling Functions of Hydrothermarchaeota in Hydrothermal Sediment.</title>
        <authorList>
            <person name="Zhou Z."/>
            <person name="Liu Y."/>
            <person name="Xu W."/>
            <person name="Pan J."/>
            <person name="Luo Z.H."/>
            <person name="Li M."/>
        </authorList>
    </citation>
    <scope>NUCLEOTIDE SEQUENCE [LARGE SCALE GENOMIC DNA]</scope>
    <source>
        <strain evidence="26">SpSt-289</strain>
    </source>
</reference>
<dbReference type="InterPro" id="IPR023299">
    <property type="entry name" value="ATPase_P-typ_cyto_dom_N"/>
</dbReference>
<dbReference type="GO" id="GO:0140581">
    <property type="term" value="F:P-type monovalent copper transporter activity"/>
    <property type="evidence" value="ECO:0007669"/>
    <property type="project" value="UniProtKB-EC"/>
</dbReference>
<dbReference type="InterPro" id="IPR044492">
    <property type="entry name" value="P_typ_ATPase_HD_dom"/>
</dbReference>
<evidence type="ECO:0000256" key="1">
    <source>
        <dbReference type="ARBA" id="ARBA00004651"/>
    </source>
</evidence>
<proteinExistence type="inferred from homology"/>
<keyword evidence="12" id="KW-0187">Copper transport</keyword>
<comment type="catalytic activity">
    <reaction evidence="22">
        <text>Cu(+)(in) + ATP + H2O = Cu(+)(out) + ADP + phosphate + H(+)</text>
        <dbReference type="Rhea" id="RHEA:25792"/>
        <dbReference type="ChEBI" id="CHEBI:15377"/>
        <dbReference type="ChEBI" id="CHEBI:15378"/>
        <dbReference type="ChEBI" id="CHEBI:30616"/>
        <dbReference type="ChEBI" id="CHEBI:43474"/>
        <dbReference type="ChEBI" id="CHEBI:49552"/>
        <dbReference type="ChEBI" id="CHEBI:456216"/>
        <dbReference type="EC" id="7.2.2.8"/>
    </reaction>
</comment>
<feature type="transmembrane region" description="Helical" evidence="23">
    <location>
        <begin position="426"/>
        <end position="445"/>
    </location>
</feature>
<dbReference type="Pfam" id="PF00122">
    <property type="entry name" value="E1-E2_ATPase"/>
    <property type="match status" value="1"/>
</dbReference>
<feature type="transmembrane region" description="Helical" evidence="23">
    <location>
        <begin position="204"/>
        <end position="221"/>
    </location>
</feature>
<evidence type="ECO:0000256" key="23">
    <source>
        <dbReference type="RuleBase" id="RU362081"/>
    </source>
</evidence>
<dbReference type="NCBIfam" id="TIGR00003">
    <property type="entry name" value="copper ion binding protein"/>
    <property type="match status" value="1"/>
</dbReference>
<dbReference type="Pfam" id="PF00702">
    <property type="entry name" value="Hydrolase"/>
    <property type="match status" value="1"/>
</dbReference>
<comment type="caution">
    <text evidence="26">The sequence shown here is derived from an EMBL/GenBank/DDBJ whole genome shotgun (WGS) entry which is preliminary data.</text>
</comment>
<dbReference type="InterPro" id="IPR036412">
    <property type="entry name" value="HAD-like_sf"/>
</dbReference>
<keyword evidence="5" id="KW-0813">Transport</keyword>
<evidence type="ECO:0000313" key="26">
    <source>
        <dbReference type="EMBL" id="HDX33838.1"/>
    </source>
</evidence>
<feature type="transmembrane region" description="Helical" evidence="23">
    <location>
        <begin position="267"/>
        <end position="287"/>
    </location>
</feature>
<protein>
    <recommendedName>
        <fullName evidence="4">Copper-exporting P-type ATPase</fullName>
        <ecNumber evidence="3">7.2.2.8</ecNumber>
    </recommendedName>
    <alternativeName>
        <fullName evidence="20">Copper-exporting P-type ATPase A</fullName>
    </alternativeName>
    <alternativeName>
        <fullName evidence="21">Cu(+)-exporting ATPase</fullName>
    </alternativeName>
</protein>
<dbReference type="Gene3D" id="2.70.150.10">
    <property type="entry name" value="Calcium-transporting ATPase, cytoplasmic transduction domain A"/>
    <property type="match status" value="1"/>
</dbReference>
<evidence type="ECO:0000256" key="16">
    <source>
        <dbReference type="ARBA" id="ARBA00022989"/>
    </source>
</evidence>
<dbReference type="Gene3D" id="3.40.50.1000">
    <property type="entry name" value="HAD superfamily/HAD-like"/>
    <property type="match status" value="1"/>
</dbReference>
<dbReference type="SFLD" id="SFLDF00027">
    <property type="entry name" value="p-type_atpase"/>
    <property type="match status" value="1"/>
</dbReference>
<keyword evidence="13 23" id="KW-0067">ATP-binding</keyword>
<dbReference type="InterPro" id="IPR008250">
    <property type="entry name" value="ATPase_P-typ_transduc_dom_A_sf"/>
</dbReference>
<dbReference type="FunFam" id="3.40.50.1000:FF:000144">
    <property type="entry name" value="copper-transporting ATPase 1 isoform X2"/>
    <property type="match status" value="1"/>
</dbReference>
<dbReference type="InterPro" id="IPR017969">
    <property type="entry name" value="Heavy-metal-associated_CS"/>
</dbReference>
<evidence type="ECO:0000256" key="4">
    <source>
        <dbReference type="ARBA" id="ARBA00015102"/>
    </source>
</evidence>
<evidence type="ECO:0000256" key="14">
    <source>
        <dbReference type="ARBA" id="ARBA00022842"/>
    </source>
</evidence>
<evidence type="ECO:0000256" key="6">
    <source>
        <dbReference type="ARBA" id="ARBA00022475"/>
    </source>
</evidence>
<dbReference type="GO" id="GO:0055070">
    <property type="term" value="P:copper ion homeostasis"/>
    <property type="evidence" value="ECO:0007669"/>
    <property type="project" value="TreeGrafter"/>
</dbReference>
<dbReference type="PANTHER" id="PTHR43520">
    <property type="entry name" value="ATP7, ISOFORM B"/>
    <property type="match status" value="1"/>
</dbReference>
<evidence type="ECO:0000256" key="19">
    <source>
        <dbReference type="ARBA" id="ARBA00023136"/>
    </source>
</evidence>
<feature type="domain" description="HMA" evidence="25">
    <location>
        <begin position="15"/>
        <end position="81"/>
    </location>
</feature>
<dbReference type="Pfam" id="PF00403">
    <property type="entry name" value="HMA"/>
    <property type="match status" value="2"/>
</dbReference>
<dbReference type="SUPFAM" id="SSF55008">
    <property type="entry name" value="HMA, heavy metal-associated domain"/>
    <property type="match status" value="2"/>
</dbReference>
<dbReference type="EMBL" id="DSMG01000207">
    <property type="protein sequence ID" value="HDX33838.1"/>
    <property type="molecule type" value="Genomic_DNA"/>
</dbReference>
<keyword evidence="18" id="KW-0406">Ion transport</keyword>
<feature type="transmembrane region" description="Helical" evidence="23">
    <location>
        <begin position="242"/>
        <end position="261"/>
    </location>
</feature>
<dbReference type="CDD" id="cd00371">
    <property type="entry name" value="HMA"/>
    <property type="match status" value="2"/>
</dbReference>
<evidence type="ECO:0000256" key="15">
    <source>
        <dbReference type="ARBA" id="ARBA00022967"/>
    </source>
</evidence>
<dbReference type="PANTHER" id="PTHR43520:SF8">
    <property type="entry name" value="P-TYPE CU(+) TRANSPORTER"/>
    <property type="match status" value="1"/>
</dbReference>
<dbReference type="PRINTS" id="PR00119">
    <property type="entry name" value="CATATPASE"/>
</dbReference>
<dbReference type="SUPFAM" id="SSF81665">
    <property type="entry name" value="Calcium ATPase, transmembrane domain M"/>
    <property type="match status" value="1"/>
</dbReference>
<dbReference type="GO" id="GO:0005524">
    <property type="term" value="F:ATP binding"/>
    <property type="evidence" value="ECO:0007669"/>
    <property type="project" value="UniProtKB-UniRule"/>
</dbReference>
<accession>A0A7C1FSC0</accession>
<sequence length="865" mass="91845">MTTTTTVSSKNGRIKELIIPITGMHCANCANTVGRGLKRLPGIEAVNVSYANERAIVTYDPKQVTPEQVIKTIESIGYGAALAEVDLPVAGMTCNNCANTITRAIKRLDGVLDVNTSYASERTHVVYLPSMVELSDIKRAVRDAGYRIIEVEGGEQEQMDAEQAARNAEIADKRRKVIVGAALSVPIMILSMAEMVGLPLDFPGRLWVVAVLTTVVQAYLGKDYYVSAWKALQNRTANMDTLVAMGSSVAYFYSLAILALGLDPMHYHVYFESAAMILTLITLGKYLEVRAKGQAGEAIRTLLGLRAKTARIVRGADGEEVEVPVDDVLVGDVVVVRPGEKIPVDGVVIAGQSTVDESMLTGESLPVSKTVGDVVIGGSLNKTGSFRFRATAVGKQTALAQIVKLVQEAQASRAPIQDLADKVSSVFVPAVIALALAVGAYWYFWGAAAYYHHENPLGVALIFMATVLLISCPCALGLATPTAIMAGAGLGARHGILIKNAEALQKAGAVDTVILDKTGTITRGQPTVTDVVEIKGKRSGERVLEGSSGLPLSGADESHPVAVRPPAPSLSSSPLLYYAASAERASEHPLAEAIVEYARAHGVAPGEAESFNSITGRGVEATVEGRFVLLGNPALMAERGIDLEAVEPEITRLQNEGKTVMAVAVDGELLGLLAVADTVKETSAEAIRQMHALHLRVVMVTGDNRRTAQAIARQVGLDPEREVKAEVLPGAKAEVVRQEQEAGHVVAMVGDGINDAPALALADVGMAIGTGTDVAIETADVILMRGDLRSVPQAIRLSRRTFRTIKQNLFWAFAYNVAAIPVAAGVLVPFFGPHYQLNPMIAAAAMAFSSVFVVSNSLRLRRTQL</sequence>
<dbReference type="FunFam" id="3.30.70.100:FF:000005">
    <property type="entry name" value="Copper-exporting P-type ATPase A"/>
    <property type="match status" value="1"/>
</dbReference>
<dbReference type="SUPFAM" id="SSF81653">
    <property type="entry name" value="Calcium ATPase, transduction domain A"/>
    <property type="match status" value="1"/>
</dbReference>
<dbReference type="PROSITE" id="PS50846">
    <property type="entry name" value="HMA_2"/>
    <property type="match status" value="2"/>
</dbReference>
<feature type="transmembrane region" description="Helical" evidence="23">
    <location>
        <begin position="177"/>
        <end position="198"/>
    </location>
</feature>
<evidence type="ECO:0000259" key="25">
    <source>
        <dbReference type="PROSITE" id="PS50846"/>
    </source>
</evidence>
<evidence type="ECO:0000256" key="10">
    <source>
        <dbReference type="ARBA" id="ARBA00022737"/>
    </source>
</evidence>
<dbReference type="EC" id="7.2.2.8" evidence="3"/>
<dbReference type="InterPro" id="IPR023214">
    <property type="entry name" value="HAD_sf"/>
</dbReference>
<dbReference type="SFLD" id="SFLDS00003">
    <property type="entry name" value="Haloacid_Dehalogenase"/>
    <property type="match status" value="1"/>
</dbReference>
<dbReference type="FunFam" id="2.70.150.10:FF:000002">
    <property type="entry name" value="Copper-transporting ATPase 1, putative"/>
    <property type="match status" value="1"/>
</dbReference>
<dbReference type="InterPro" id="IPR018303">
    <property type="entry name" value="ATPase_P-typ_P_site"/>
</dbReference>
<evidence type="ECO:0000256" key="3">
    <source>
        <dbReference type="ARBA" id="ARBA00012517"/>
    </source>
</evidence>
<keyword evidence="8 23" id="KW-0812">Transmembrane</keyword>
<dbReference type="PROSITE" id="PS01047">
    <property type="entry name" value="HMA_1"/>
    <property type="match status" value="1"/>
</dbReference>
<evidence type="ECO:0000256" key="12">
    <source>
        <dbReference type="ARBA" id="ARBA00022796"/>
    </source>
</evidence>
<keyword evidence="9 23" id="KW-0479">Metal-binding</keyword>
<dbReference type="CDD" id="cd02094">
    <property type="entry name" value="P-type_ATPase_Cu-like"/>
    <property type="match status" value="1"/>
</dbReference>
<dbReference type="InterPro" id="IPR001757">
    <property type="entry name" value="P_typ_ATPase"/>
</dbReference>
<feature type="domain" description="HMA" evidence="25">
    <location>
        <begin position="83"/>
        <end position="149"/>
    </location>
</feature>
<feature type="transmembrane region" description="Helical" evidence="23">
    <location>
        <begin position="457"/>
        <end position="479"/>
    </location>
</feature>
<evidence type="ECO:0000256" key="9">
    <source>
        <dbReference type="ARBA" id="ARBA00022723"/>
    </source>
</evidence>
<dbReference type="GO" id="GO:0005886">
    <property type="term" value="C:plasma membrane"/>
    <property type="evidence" value="ECO:0007669"/>
    <property type="project" value="UniProtKB-SubCell"/>
</dbReference>
<evidence type="ECO:0000256" key="7">
    <source>
        <dbReference type="ARBA" id="ARBA00022553"/>
    </source>
</evidence>
<evidence type="ECO:0000256" key="2">
    <source>
        <dbReference type="ARBA" id="ARBA00006024"/>
    </source>
</evidence>
<dbReference type="PROSITE" id="PS00154">
    <property type="entry name" value="ATPASE_E1_E2"/>
    <property type="match status" value="1"/>
</dbReference>
<evidence type="ECO:0000256" key="24">
    <source>
        <dbReference type="SAM" id="MobiDB-lite"/>
    </source>
</evidence>
<keyword evidence="17" id="KW-0186">Copper</keyword>
<dbReference type="InterPro" id="IPR027256">
    <property type="entry name" value="P-typ_ATPase_IB"/>
</dbReference>
<evidence type="ECO:0000256" key="21">
    <source>
        <dbReference type="ARBA" id="ARBA00033239"/>
    </source>
</evidence>
<feature type="transmembrane region" description="Helical" evidence="23">
    <location>
        <begin position="809"/>
        <end position="831"/>
    </location>
</feature>
<dbReference type="InterPro" id="IPR006122">
    <property type="entry name" value="HMA_Cu_ion-bd"/>
</dbReference>
<gene>
    <name evidence="26" type="ORF">ENQ20_20500</name>
</gene>
<dbReference type="InterPro" id="IPR036163">
    <property type="entry name" value="HMA_dom_sf"/>
</dbReference>
<evidence type="ECO:0000256" key="22">
    <source>
        <dbReference type="ARBA" id="ARBA00049289"/>
    </source>
</evidence>
<dbReference type="SUPFAM" id="SSF56784">
    <property type="entry name" value="HAD-like"/>
    <property type="match status" value="1"/>
</dbReference>
<keyword evidence="10" id="KW-0677">Repeat</keyword>
<dbReference type="FunFam" id="3.30.70.100:FF:000001">
    <property type="entry name" value="ATPase copper transporting beta"/>
    <property type="match status" value="1"/>
</dbReference>
<dbReference type="NCBIfam" id="TIGR01525">
    <property type="entry name" value="ATPase-IB_hvy"/>
    <property type="match status" value="1"/>
</dbReference>
<keyword evidence="16 23" id="KW-1133">Transmembrane helix</keyword>
<dbReference type="InterPro" id="IPR023298">
    <property type="entry name" value="ATPase_P-typ_TM_dom_sf"/>
</dbReference>
<dbReference type="SFLD" id="SFLDG00002">
    <property type="entry name" value="C1.7:_P-type_atpase_like"/>
    <property type="match status" value="1"/>
</dbReference>
<dbReference type="NCBIfam" id="TIGR01494">
    <property type="entry name" value="ATPase_P-type"/>
    <property type="match status" value="2"/>
</dbReference>
<dbReference type="GO" id="GO:0005507">
    <property type="term" value="F:copper ion binding"/>
    <property type="evidence" value="ECO:0007669"/>
    <property type="project" value="InterPro"/>
</dbReference>
<dbReference type="GO" id="GO:0016887">
    <property type="term" value="F:ATP hydrolysis activity"/>
    <property type="evidence" value="ECO:0007669"/>
    <property type="project" value="InterPro"/>
</dbReference>
<feature type="transmembrane region" description="Helical" evidence="23">
    <location>
        <begin position="837"/>
        <end position="858"/>
    </location>
</feature>
<dbReference type="PRINTS" id="PR00942">
    <property type="entry name" value="CUATPASEI"/>
</dbReference>